<dbReference type="InterPro" id="IPR008503">
    <property type="entry name" value="Asp_endopeptidase"/>
</dbReference>
<dbReference type="RefSeq" id="WP_153447304.1">
    <property type="nucleotide sequence ID" value="NZ_CP045699.1"/>
</dbReference>
<keyword evidence="4" id="KW-0378">Hydrolase</keyword>
<evidence type="ECO:0000313" key="5">
    <source>
        <dbReference type="Proteomes" id="UP000348942"/>
    </source>
</evidence>
<feature type="chain" id="PRO_5024336646" evidence="2">
    <location>
        <begin position="22"/>
        <end position="258"/>
    </location>
</feature>
<feature type="domain" description="Retropepsin-like aspartic endopeptidase" evidence="3">
    <location>
        <begin position="117"/>
        <end position="252"/>
    </location>
</feature>
<dbReference type="AlphaFoldDB" id="A0A5Q0TGV4"/>
<dbReference type="Pfam" id="PF05618">
    <property type="entry name" value="Zn_protease"/>
    <property type="match status" value="1"/>
</dbReference>
<keyword evidence="4" id="KW-0645">Protease</keyword>
<gene>
    <name evidence="4" type="ORF">GFB47_06855</name>
</gene>
<feature type="compositionally biased region" description="Polar residues" evidence="1">
    <location>
        <begin position="81"/>
        <end position="95"/>
    </location>
</feature>
<dbReference type="SUPFAM" id="SSF50630">
    <property type="entry name" value="Acid proteases"/>
    <property type="match status" value="1"/>
</dbReference>
<organism evidence="4 5">
    <name type="scientific">Vibrio algicola</name>
    <dbReference type="NCBI Taxonomy" id="2662262"/>
    <lineage>
        <taxon>Bacteria</taxon>
        <taxon>Pseudomonadati</taxon>
        <taxon>Pseudomonadota</taxon>
        <taxon>Gammaproteobacteria</taxon>
        <taxon>Vibrionales</taxon>
        <taxon>Vibrionaceae</taxon>
        <taxon>Vibrio</taxon>
    </lineage>
</organism>
<dbReference type="EMBL" id="CP045699">
    <property type="protein sequence ID" value="QGA65155.1"/>
    <property type="molecule type" value="Genomic_DNA"/>
</dbReference>
<protein>
    <submittedName>
        <fullName evidence="4">ATP-dependent Zn protease</fullName>
    </submittedName>
</protein>
<evidence type="ECO:0000259" key="3">
    <source>
        <dbReference type="Pfam" id="PF05618"/>
    </source>
</evidence>
<proteinExistence type="predicted"/>
<dbReference type="Gene3D" id="2.40.70.10">
    <property type="entry name" value="Acid Proteases"/>
    <property type="match status" value="1"/>
</dbReference>
<dbReference type="GO" id="GO:0008233">
    <property type="term" value="F:peptidase activity"/>
    <property type="evidence" value="ECO:0007669"/>
    <property type="project" value="UniProtKB-KW"/>
</dbReference>
<evidence type="ECO:0000256" key="1">
    <source>
        <dbReference type="SAM" id="MobiDB-lite"/>
    </source>
</evidence>
<dbReference type="Proteomes" id="UP000348942">
    <property type="component" value="Chromosome 1"/>
</dbReference>
<keyword evidence="5" id="KW-1185">Reference proteome</keyword>
<feature type="region of interest" description="Disordered" evidence="1">
    <location>
        <begin position="79"/>
        <end position="100"/>
    </location>
</feature>
<dbReference type="InterPro" id="IPR021109">
    <property type="entry name" value="Peptidase_aspartic_dom_sf"/>
</dbReference>
<accession>A0A5Q0TGV4</accession>
<reference evidence="4 5" key="1">
    <citation type="submission" date="2019-10" db="EMBL/GenBank/DDBJ databases">
        <title>Vibrio sp. nov., isolated from Coralline algae surface.</title>
        <authorList>
            <person name="Geng Y."/>
            <person name="Zhang X."/>
        </authorList>
    </citation>
    <scope>NUCLEOTIDE SEQUENCE [LARGE SCALE GENOMIC DNA]</scope>
    <source>
        <strain evidence="4 5">SM1977</strain>
    </source>
</reference>
<feature type="signal peptide" evidence="2">
    <location>
        <begin position="1"/>
        <end position="21"/>
    </location>
</feature>
<evidence type="ECO:0000313" key="4">
    <source>
        <dbReference type="EMBL" id="QGA65155.1"/>
    </source>
</evidence>
<dbReference type="PANTHER" id="PTHR38037:SF2">
    <property type="entry name" value="ATP-DEPENDENT ZINC PROTEASE DOMAIN-CONTAINING PROTEIN-RELATED"/>
    <property type="match status" value="1"/>
</dbReference>
<name>A0A5Q0TGV4_9VIBR</name>
<sequence length="258" mass="29013">MFKVTASLALLSLLSACTLVDGDQYSQKTLDAMAKSDQKLSQQLESVNLNLSNQTDYIESLESSIINLTNEVEVLKKNQRTTRVSSPTRAATSSSNKDKPELLASTVPNLKAGMIALGSLEHLYIDVVKSEFTARIDTGATTSSINAVDMQEFDRNGKRWVKFHVSDDSDPKARKWVEAPIIRHVKIRQSSSDQVERRPVVELWIQIGKVHEKAQFTLADRSQMDYPILLGREFIQDIAVVDVSRKFIQKKHHAETKK</sequence>
<dbReference type="PANTHER" id="PTHR38037">
    <property type="entry name" value="ZN_PROTEASE DOMAIN-CONTAINING PROTEIN"/>
    <property type="match status" value="1"/>
</dbReference>
<evidence type="ECO:0000256" key="2">
    <source>
        <dbReference type="SAM" id="SignalP"/>
    </source>
</evidence>
<dbReference type="PROSITE" id="PS51257">
    <property type="entry name" value="PROKAR_LIPOPROTEIN"/>
    <property type="match status" value="1"/>
</dbReference>
<dbReference type="GO" id="GO:0006508">
    <property type="term" value="P:proteolysis"/>
    <property type="evidence" value="ECO:0007669"/>
    <property type="project" value="UniProtKB-KW"/>
</dbReference>
<keyword evidence="2" id="KW-0732">Signal</keyword>